<feature type="transmembrane region" description="Helical" evidence="1">
    <location>
        <begin position="70"/>
        <end position="90"/>
    </location>
</feature>
<reference evidence="3 4" key="1">
    <citation type="submission" date="2020-10" db="EMBL/GenBank/DDBJ databases">
        <title>ChiBAC.</title>
        <authorList>
            <person name="Zenner C."/>
            <person name="Hitch T.C.A."/>
            <person name="Clavel T."/>
        </authorList>
    </citation>
    <scope>NUCLEOTIDE SEQUENCE [LARGE SCALE GENOMIC DNA]</scope>
    <source>
        <strain evidence="3 4">DSM 108991</strain>
    </source>
</reference>
<dbReference type="Proteomes" id="UP000758652">
    <property type="component" value="Unassembled WGS sequence"/>
</dbReference>
<keyword evidence="4" id="KW-1185">Reference proteome</keyword>
<evidence type="ECO:0000256" key="1">
    <source>
        <dbReference type="SAM" id="Phobius"/>
    </source>
</evidence>
<dbReference type="RefSeq" id="WP_226394641.1">
    <property type="nucleotide sequence ID" value="NZ_JADCKL010000003.1"/>
</dbReference>
<evidence type="ECO:0000313" key="3">
    <source>
        <dbReference type="EMBL" id="MBE5062927.1"/>
    </source>
</evidence>
<feature type="domain" description="Acyltransferase 3" evidence="2">
    <location>
        <begin position="5"/>
        <end position="229"/>
    </location>
</feature>
<feature type="transmembrane region" description="Helical" evidence="1">
    <location>
        <begin position="12"/>
        <end position="31"/>
    </location>
</feature>
<dbReference type="Pfam" id="PF01757">
    <property type="entry name" value="Acyl_transf_3"/>
    <property type="match status" value="1"/>
</dbReference>
<organism evidence="3 4">
    <name type="scientific">Claveliimonas monacensis</name>
    <dbReference type="NCBI Taxonomy" id="2779351"/>
    <lineage>
        <taxon>Bacteria</taxon>
        <taxon>Bacillati</taxon>
        <taxon>Bacillota</taxon>
        <taxon>Clostridia</taxon>
        <taxon>Lachnospirales</taxon>
        <taxon>Lachnospiraceae</taxon>
        <taxon>Claveliimonas</taxon>
    </lineage>
</organism>
<feature type="transmembrane region" description="Helical" evidence="1">
    <location>
        <begin position="102"/>
        <end position="122"/>
    </location>
</feature>
<feature type="transmembrane region" description="Helical" evidence="1">
    <location>
        <begin position="213"/>
        <end position="237"/>
    </location>
</feature>
<dbReference type="InterPro" id="IPR002656">
    <property type="entry name" value="Acyl_transf_3_dom"/>
</dbReference>
<gene>
    <name evidence="3" type="ORF">INF30_06595</name>
</gene>
<feature type="transmembrane region" description="Helical" evidence="1">
    <location>
        <begin position="134"/>
        <end position="154"/>
    </location>
</feature>
<keyword evidence="3" id="KW-0808">Transferase</keyword>
<protein>
    <submittedName>
        <fullName evidence="3">Acyltransferase family protein</fullName>
    </submittedName>
</protein>
<sequence>MRNPIGSLIHLWYLYIYILVMLTFSVLQSFVDYIDENIDRQKLFMVISIIMFVWNDITKNELFCFSHEGIGGMIPATIEIIWGHLLFIHKDRLLEGKVFKKPFIWVSGFLGLNLFRSAVQLYEYKTSGSEFVLFWYTAIGLLCSMCLMFFAFSFMRCVKNKKFNNAIRKLGSYTFLVYLVHFPLSAFIGRIGLREIITNCIGRISTGVVFDMLYTLIMMTMVFVLSLLVVCFIKFIVRRTQILYGSKLK</sequence>
<evidence type="ECO:0000259" key="2">
    <source>
        <dbReference type="Pfam" id="PF01757"/>
    </source>
</evidence>
<keyword evidence="1" id="KW-0472">Membrane</keyword>
<keyword evidence="1" id="KW-0812">Transmembrane</keyword>
<evidence type="ECO:0000313" key="4">
    <source>
        <dbReference type="Proteomes" id="UP000758652"/>
    </source>
</evidence>
<accession>A0ABR9RJZ5</accession>
<comment type="caution">
    <text evidence="3">The sequence shown here is derived from an EMBL/GenBank/DDBJ whole genome shotgun (WGS) entry which is preliminary data.</text>
</comment>
<feature type="transmembrane region" description="Helical" evidence="1">
    <location>
        <begin position="175"/>
        <end position="193"/>
    </location>
</feature>
<dbReference type="GO" id="GO:0016746">
    <property type="term" value="F:acyltransferase activity"/>
    <property type="evidence" value="ECO:0007669"/>
    <property type="project" value="UniProtKB-KW"/>
</dbReference>
<name>A0ABR9RJZ5_9FIRM</name>
<dbReference type="EMBL" id="JADCKL010000003">
    <property type="protein sequence ID" value="MBE5062927.1"/>
    <property type="molecule type" value="Genomic_DNA"/>
</dbReference>
<keyword evidence="3" id="KW-0012">Acyltransferase</keyword>
<proteinExistence type="predicted"/>
<keyword evidence="1" id="KW-1133">Transmembrane helix</keyword>